<dbReference type="SMART" id="SM00066">
    <property type="entry name" value="GAL4"/>
    <property type="match status" value="1"/>
</dbReference>
<dbReference type="Gene3D" id="4.10.240.10">
    <property type="entry name" value="Zn(2)-C6 fungal-type DNA-binding domain"/>
    <property type="match status" value="1"/>
</dbReference>
<dbReference type="PANTHER" id="PTHR47338:SF11">
    <property type="entry name" value="ZN(II)2CYS6 TRANSCRIPTION FACTOR (EUROFUNG)"/>
    <property type="match status" value="1"/>
</dbReference>
<feature type="region of interest" description="Disordered" evidence="6">
    <location>
        <begin position="1"/>
        <end position="68"/>
    </location>
</feature>
<feature type="compositionally biased region" description="Basic and acidic residues" evidence="6">
    <location>
        <begin position="37"/>
        <end position="48"/>
    </location>
</feature>
<comment type="caution">
    <text evidence="8">The sequence shown here is derived from an EMBL/GenBank/DDBJ whole genome shotgun (WGS) entry which is preliminary data.</text>
</comment>
<dbReference type="CDD" id="cd12148">
    <property type="entry name" value="fungal_TF_MHR"/>
    <property type="match status" value="1"/>
</dbReference>
<dbReference type="SUPFAM" id="SSF57701">
    <property type="entry name" value="Zn2/Cys6 DNA-binding domain"/>
    <property type="match status" value="1"/>
</dbReference>
<gene>
    <name evidence="8" type="ORF">IWZ03DRAFT_77956</name>
</gene>
<dbReference type="InterPro" id="IPR050815">
    <property type="entry name" value="TF_fung"/>
</dbReference>
<keyword evidence="5" id="KW-0539">Nucleus</keyword>
<name>A0ABR1KC67_9PEZI</name>
<dbReference type="InterPro" id="IPR036864">
    <property type="entry name" value="Zn2-C6_fun-type_DNA-bd_sf"/>
</dbReference>
<feature type="domain" description="Zn(2)-C6 fungal-type" evidence="7">
    <location>
        <begin position="262"/>
        <end position="290"/>
    </location>
</feature>
<sequence length="898" mass="99114">MDCAPDLLRSAPPLLLGVSPASSRFPDPDPSAPHDVYPAHRSTDHHPGTDSPSSSRGSLSTNENVQLPSLRELVSPMLFSRRHSDQLPAPPARLSGLPALHAASPAERSINHQPLHIARDDHRAFVPASHPFPLFSAPASITHAPAPPPAGPPHQHPFREPIYGPNRRTSVSSGASAPSEHPSPAEDYGDAPPARVKIRIGEASRGAARAARCVGQQEIPGEGMCFVYEDGSYCRTMIDGEAVNPSWGVTKAGKPRKRLAQACLTCREKKIKCEPGVPKCAQCTRARRTCRGGVSAQVPSAESVKASLLETLLPGKQVSGHHNGLYSSPHHHMRHGAISGPNTVSSSAEPSIHSDDVATTESSEPPRKRRFRTSSTEARESMPSPAEMQSESSDALSPTMTPGIDTDPYQADPAFTEKLLDFFFDFVNSSTYAVFPRKPFMKWVKNRRSKSQDDRMLLYSVMALGNVFSSDPDWRYTEKQLLDIVHDALQRRVGKFTLQVCQSRLFVGLVHFARGRHLDSWDWCGSFLRALSALKLNLEEFVTQHDEEPEFGFEENLIEECRRRTFWSGFLMDRYNGFSGGTLFFVDGADTILRLPSNKSSYDAGLSLDTPLFEAGLVENDSPNWKDVSPMGYHVLISAIWGDVWVVTTRSARRTLNTSLDEYVDYYDKTKRRLDEWHSRLPSNLLYSDSNLDEAIRNGSVGTLVGMHALYNATIMRLNRYLRHASLPLHIVTRNIQRANVAARQLLVSIMGPLTKHVRDARLGANNQFAFSTPFPGYAVLLATDIISSGGPACELPNTIKAVDKGLSIVEEIAQFWNSAKAQQKGVQARMRLLVDTATGDGGRLKRLNGAECWRIEKPLDNMFVGKDDVIYGANDETFFAALRAAEPRRQDIGMVLS</sequence>
<feature type="region of interest" description="Disordered" evidence="6">
    <location>
        <begin position="138"/>
        <end position="192"/>
    </location>
</feature>
<feature type="compositionally biased region" description="Pro residues" evidence="6">
    <location>
        <begin position="145"/>
        <end position="155"/>
    </location>
</feature>
<keyword evidence="9" id="KW-1185">Reference proteome</keyword>
<evidence type="ECO:0000256" key="5">
    <source>
        <dbReference type="ARBA" id="ARBA00023242"/>
    </source>
</evidence>
<keyword evidence="3" id="KW-0805">Transcription regulation</keyword>
<evidence type="ECO:0000259" key="7">
    <source>
        <dbReference type="PROSITE" id="PS50048"/>
    </source>
</evidence>
<dbReference type="CDD" id="cd00067">
    <property type="entry name" value="GAL4"/>
    <property type="match status" value="1"/>
</dbReference>
<protein>
    <recommendedName>
        <fullName evidence="7">Zn(2)-C6 fungal-type domain-containing protein</fullName>
    </recommendedName>
</protein>
<dbReference type="Proteomes" id="UP001363622">
    <property type="component" value="Unassembled WGS sequence"/>
</dbReference>
<feature type="compositionally biased region" description="Polar residues" evidence="6">
    <location>
        <begin position="167"/>
        <end position="176"/>
    </location>
</feature>
<reference evidence="8 9" key="1">
    <citation type="submission" date="2024-04" db="EMBL/GenBank/DDBJ databases">
        <title>Phyllosticta paracitricarpa is synonymous to the EU quarantine fungus P. citricarpa based on phylogenomic analyses.</title>
        <authorList>
            <consortium name="Lawrence Berkeley National Laboratory"/>
            <person name="Van Ingen-Buijs V.A."/>
            <person name="Van Westerhoven A.C."/>
            <person name="Haridas S."/>
            <person name="Skiadas P."/>
            <person name="Martin F."/>
            <person name="Groenewald J.Z."/>
            <person name="Crous P.W."/>
            <person name="Seidl M.F."/>
        </authorList>
    </citation>
    <scope>NUCLEOTIDE SEQUENCE [LARGE SCALE GENOMIC DNA]</scope>
    <source>
        <strain evidence="8 9">CBS 123371</strain>
    </source>
</reference>
<feature type="compositionally biased region" description="Polar residues" evidence="6">
    <location>
        <begin position="340"/>
        <end position="349"/>
    </location>
</feature>
<evidence type="ECO:0000256" key="1">
    <source>
        <dbReference type="ARBA" id="ARBA00004123"/>
    </source>
</evidence>
<comment type="subcellular location">
    <subcellularLocation>
        <location evidence="1">Nucleus</location>
    </subcellularLocation>
</comment>
<accession>A0ABR1KC67</accession>
<dbReference type="InterPro" id="IPR007219">
    <property type="entry name" value="XnlR_reg_dom"/>
</dbReference>
<evidence type="ECO:0000256" key="3">
    <source>
        <dbReference type="ARBA" id="ARBA00023015"/>
    </source>
</evidence>
<evidence type="ECO:0000313" key="8">
    <source>
        <dbReference type="EMBL" id="KAK7510434.1"/>
    </source>
</evidence>
<dbReference type="PANTHER" id="PTHR47338">
    <property type="entry name" value="ZN(II)2CYS6 TRANSCRIPTION FACTOR (EUROFUNG)-RELATED"/>
    <property type="match status" value="1"/>
</dbReference>
<feature type="compositionally biased region" description="Polar residues" evidence="6">
    <location>
        <begin position="387"/>
        <end position="400"/>
    </location>
</feature>
<feature type="region of interest" description="Disordered" evidence="6">
    <location>
        <begin position="320"/>
        <end position="410"/>
    </location>
</feature>
<evidence type="ECO:0000256" key="6">
    <source>
        <dbReference type="SAM" id="MobiDB-lite"/>
    </source>
</evidence>
<dbReference type="InterPro" id="IPR001138">
    <property type="entry name" value="Zn2Cys6_DnaBD"/>
</dbReference>
<keyword evidence="4" id="KW-0804">Transcription</keyword>
<dbReference type="PROSITE" id="PS50048">
    <property type="entry name" value="ZN2_CY6_FUNGAL_2"/>
    <property type="match status" value="1"/>
</dbReference>
<evidence type="ECO:0000313" key="9">
    <source>
        <dbReference type="Proteomes" id="UP001363622"/>
    </source>
</evidence>
<evidence type="ECO:0000256" key="4">
    <source>
        <dbReference type="ARBA" id="ARBA00023163"/>
    </source>
</evidence>
<dbReference type="EMBL" id="JBBPHU010000014">
    <property type="protein sequence ID" value="KAK7510434.1"/>
    <property type="molecule type" value="Genomic_DNA"/>
</dbReference>
<organism evidence="8 9">
    <name type="scientific">Phyllosticta citriasiana</name>
    <dbReference type="NCBI Taxonomy" id="595635"/>
    <lineage>
        <taxon>Eukaryota</taxon>
        <taxon>Fungi</taxon>
        <taxon>Dikarya</taxon>
        <taxon>Ascomycota</taxon>
        <taxon>Pezizomycotina</taxon>
        <taxon>Dothideomycetes</taxon>
        <taxon>Dothideomycetes incertae sedis</taxon>
        <taxon>Botryosphaeriales</taxon>
        <taxon>Phyllostictaceae</taxon>
        <taxon>Phyllosticta</taxon>
    </lineage>
</organism>
<feature type="compositionally biased region" description="Polar residues" evidence="6">
    <location>
        <begin position="50"/>
        <end position="67"/>
    </location>
</feature>
<dbReference type="Pfam" id="PF00172">
    <property type="entry name" value="Zn_clus"/>
    <property type="match status" value="1"/>
</dbReference>
<dbReference type="PROSITE" id="PS00463">
    <property type="entry name" value="ZN2_CY6_FUNGAL_1"/>
    <property type="match status" value="1"/>
</dbReference>
<keyword evidence="2" id="KW-0479">Metal-binding</keyword>
<evidence type="ECO:0000256" key="2">
    <source>
        <dbReference type="ARBA" id="ARBA00022723"/>
    </source>
</evidence>
<dbReference type="Pfam" id="PF04082">
    <property type="entry name" value="Fungal_trans"/>
    <property type="match status" value="1"/>
</dbReference>
<proteinExistence type="predicted"/>